<reference evidence="7 8" key="1">
    <citation type="submission" date="2022-12" db="EMBL/GenBank/DDBJ databases">
        <title>Chromosome-level genome of Tegillarca granosa.</title>
        <authorList>
            <person name="Kim J."/>
        </authorList>
    </citation>
    <scope>NUCLEOTIDE SEQUENCE [LARGE SCALE GENOMIC DNA]</scope>
    <source>
        <strain evidence="7">Teg-2019</strain>
        <tissue evidence="7">Adductor muscle</tissue>
    </source>
</reference>
<accession>A0ABQ9EPR6</accession>
<dbReference type="InterPro" id="IPR015955">
    <property type="entry name" value="Lactate_DH/Glyco_Ohase_4_C"/>
</dbReference>
<keyword evidence="8" id="KW-1185">Reference proteome</keyword>
<gene>
    <name evidence="7" type="ORF">KUTeg_015244</name>
</gene>
<dbReference type="InterPro" id="IPR001236">
    <property type="entry name" value="Lactate/malate_DH_N"/>
</dbReference>
<organism evidence="7 8">
    <name type="scientific">Tegillarca granosa</name>
    <name type="common">Malaysian cockle</name>
    <name type="synonym">Anadara granosa</name>
    <dbReference type="NCBI Taxonomy" id="220873"/>
    <lineage>
        <taxon>Eukaryota</taxon>
        <taxon>Metazoa</taxon>
        <taxon>Spiralia</taxon>
        <taxon>Lophotrochozoa</taxon>
        <taxon>Mollusca</taxon>
        <taxon>Bivalvia</taxon>
        <taxon>Autobranchia</taxon>
        <taxon>Pteriomorphia</taxon>
        <taxon>Arcoida</taxon>
        <taxon>Arcoidea</taxon>
        <taxon>Arcidae</taxon>
        <taxon>Tegillarca</taxon>
    </lineage>
</organism>
<feature type="region of interest" description="Disordered" evidence="4">
    <location>
        <begin position="462"/>
        <end position="520"/>
    </location>
</feature>
<evidence type="ECO:0000259" key="5">
    <source>
        <dbReference type="Pfam" id="PF00056"/>
    </source>
</evidence>
<dbReference type="SUPFAM" id="SSF51735">
    <property type="entry name" value="NAD(P)-binding Rossmann-fold domains"/>
    <property type="match status" value="1"/>
</dbReference>
<dbReference type="InterPro" id="IPR036291">
    <property type="entry name" value="NAD(P)-bd_dom_sf"/>
</dbReference>
<feature type="domain" description="Lactate/malate dehydrogenase N-terminal" evidence="5">
    <location>
        <begin position="113"/>
        <end position="260"/>
    </location>
</feature>
<comment type="caution">
    <text evidence="7">The sequence shown here is derived from an EMBL/GenBank/DDBJ whole genome shotgun (WGS) entry which is preliminary data.</text>
</comment>
<keyword evidence="3" id="KW-0560">Oxidoreductase</keyword>
<proteinExistence type="inferred from homology"/>
<dbReference type="InterPro" id="IPR010945">
    <property type="entry name" value="Malate_DH_type2"/>
</dbReference>
<dbReference type="PANTHER" id="PTHR23382">
    <property type="entry name" value="MALATE DEHYDROGENASE"/>
    <property type="match status" value="1"/>
</dbReference>
<protein>
    <recommendedName>
        <fullName evidence="2">Malate dehydrogenase, cytoplasmic</fullName>
    </recommendedName>
</protein>
<feature type="compositionally biased region" description="Polar residues" evidence="4">
    <location>
        <begin position="511"/>
        <end position="520"/>
    </location>
</feature>
<comment type="similarity">
    <text evidence="1">Belongs to the LDH/MDH superfamily. MDH type 2 family.</text>
</comment>
<feature type="domain" description="Lactate/malate dehydrogenase C-terminal" evidence="6">
    <location>
        <begin position="271"/>
        <end position="441"/>
    </location>
</feature>
<dbReference type="Pfam" id="PF00056">
    <property type="entry name" value="Ldh_1_N"/>
    <property type="match status" value="1"/>
</dbReference>
<evidence type="ECO:0000313" key="7">
    <source>
        <dbReference type="EMBL" id="KAJ8307160.1"/>
    </source>
</evidence>
<evidence type="ECO:0000256" key="1">
    <source>
        <dbReference type="ARBA" id="ARBA00009613"/>
    </source>
</evidence>
<evidence type="ECO:0000256" key="3">
    <source>
        <dbReference type="ARBA" id="ARBA00023002"/>
    </source>
</evidence>
<dbReference type="Gene3D" id="3.90.110.10">
    <property type="entry name" value="Lactate dehydrogenase/glycoside hydrolase, family 4, C-terminal"/>
    <property type="match status" value="1"/>
</dbReference>
<evidence type="ECO:0000259" key="6">
    <source>
        <dbReference type="Pfam" id="PF02866"/>
    </source>
</evidence>
<dbReference type="EMBL" id="JARBDR010000793">
    <property type="protein sequence ID" value="KAJ8307160.1"/>
    <property type="molecule type" value="Genomic_DNA"/>
</dbReference>
<dbReference type="SUPFAM" id="SSF56327">
    <property type="entry name" value="LDH C-terminal domain-like"/>
    <property type="match status" value="1"/>
</dbReference>
<dbReference type="InterPro" id="IPR022383">
    <property type="entry name" value="Lactate/malate_DH_C"/>
</dbReference>
<evidence type="ECO:0000313" key="8">
    <source>
        <dbReference type="Proteomes" id="UP001217089"/>
    </source>
</evidence>
<sequence>MGDKLSKNLPDFKLHKIVIHPDEWEKWLKDTCNDRGWTHKKSPLVWRELIDRGGKGVLIGGANEFQEYAHGYYGFQSELISEDMKLISKENLQCKIEIDKEEKERKALSNPLRVCITNASSPVAYSLIPRIAVGDVFGKNTEISLTLFDSNKEVEGLQGVAMEAEDLAEGLLRETVVTSDIKKAFRDCGAIILMDELPQKEGESKNDWVKRSVKHFTTYAKVINDVAKRNTKVILTGKGPVNMNVYMMIKNAPNIPRQNFVGHVRLLENHVKGIIAEKLKVNSAGVVDLIVWGNASGEHYIDINRCRVHGYDGAIWGPPSFSLPAPEMIWDKNWLEKELPEMIKQREQKIEELLTHCSSMSQADAVATMLGHWWNGTPTGQMFSLAVCSEGWYGVPDGMVYSFPITMHPKGYWCVVQDIDLSDEMKEKIQETVKDLTSEYEIIYPPPKAPTPAAEAKVSVTFMEPSKDEEKTENKPDETQKQEKTEGEGQEITNESDEPKLETIVEEKSGDSASATAESS</sequence>
<evidence type="ECO:0000256" key="4">
    <source>
        <dbReference type="SAM" id="MobiDB-lite"/>
    </source>
</evidence>
<feature type="compositionally biased region" description="Basic and acidic residues" evidence="4">
    <location>
        <begin position="465"/>
        <end position="487"/>
    </location>
</feature>
<dbReference type="Proteomes" id="UP001217089">
    <property type="component" value="Unassembled WGS sequence"/>
</dbReference>
<name>A0ABQ9EPR6_TEGGR</name>
<dbReference type="Gene3D" id="3.40.50.720">
    <property type="entry name" value="NAD(P)-binding Rossmann-like Domain"/>
    <property type="match status" value="1"/>
</dbReference>
<feature type="compositionally biased region" description="Basic and acidic residues" evidence="4">
    <location>
        <begin position="497"/>
        <end position="510"/>
    </location>
</feature>
<dbReference type="Pfam" id="PF02866">
    <property type="entry name" value="Ldh_1_C"/>
    <property type="match status" value="1"/>
</dbReference>
<evidence type="ECO:0000256" key="2">
    <source>
        <dbReference type="ARBA" id="ARBA00019899"/>
    </source>
</evidence>